<comment type="caution">
    <text evidence="1">The sequence shown here is derived from an EMBL/GenBank/DDBJ whole genome shotgun (WGS) entry which is preliminary data.</text>
</comment>
<evidence type="ECO:0000313" key="2">
    <source>
        <dbReference type="Proteomes" id="UP000586042"/>
    </source>
</evidence>
<sequence length="85" mass="10087">MQIETAGEQAEDHWVSLWHLNWEPYRPHGARLRVLRTMPGGEYEFCGEGGRYFILHRDRRGRYEEAGRGLYRQAWKLWLSIGGEP</sequence>
<dbReference type="EMBL" id="JABWGN010000007">
    <property type="protein sequence ID" value="NUW33415.1"/>
    <property type="molecule type" value="Genomic_DNA"/>
</dbReference>
<reference evidence="1 2" key="1">
    <citation type="submission" date="2020-06" db="EMBL/GenBank/DDBJ databases">
        <title>Nonomuraea sp. SMC257, a novel actinomycete isolated from soil.</title>
        <authorList>
            <person name="Chanama M."/>
        </authorList>
    </citation>
    <scope>NUCLEOTIDE SEQUENCE [LARGE SCALE GENOMIC DNA]</scope>
    <source>
        <strain evidence="1 2">SMC257</strain>
    </source>
</reference>
<gene>
    <name evidence="1" type="ORF">HTZ77_18550</name>
</gene>
<evidence type="ECO:0000313" key="1">
    <source>
        <dbReference type="EMBL" id="NUW33415.1"/>
    </source>
</evidence>
<protein>
    <submittedName>
        <fullName evidence="1">Uncharacterized protein</fullName>
    </submittedName>
</protein>
<organism evidence="1 2">
    <name type="scientific">Nonomuraea montanisoli</name>
    <dbReference type="NCBI Taxonomy" id="2741721"/>
    <lineage>
        <taxon>Bacteria</taxon>
        <taxon>Bacillati</taxon>
        <taxon>Actinomycetota</taxon>
        <taxon>Actinomycetes</taxon>
        <taxon>Streptosporangiales</taxon>
        <taxon>Streptosporangiaceae</taxon>
        <taxon>Nonomuraea</taxon>
    </lineage>
</organism>
<dbReference type="Proteomes" id="UP000586042">
    <property type="component" value="Unassembled WGS sequence"/>
</dbReference>
<accession>A0A7Y6I9N7</accession>
<proteinExistence type="predicted"/>
<keyword evidence="2" id="KW-1185">Reference proteome</keyword>
<dbReference type="RefSeq" id="WP_175590881.1">
    <property type="nucleotide sequence ID" value="NZ_JABWGN010000007.1"/>
</dbReference>
<name>A0A7Y6I9N7_9ACTN</name>
<dbReference type="AlphaFoldDB" id="A0A7Y6I9N7"/>